<evidence type="ECO:0000313" key="11">
    <source>
        <dbReference type="Proteomes" id="UP000010808"/>
    </source>
</evidence>
<evidence type="ECO:0000256" key="4">
    <source>
        <dbReference type="ARBA" id="ARBA00022679"/>
    </source>
</evidence>
<dbReference type="HOGENOM" id="CLU_548279_0_0_7"/>
<gene>
    <name evidence="10" type="ORF">DESAM_20904</name>
</gene>
<feature type="transmembrane region" description="Helical" evidence="8">
    <location>
        <begin position="204"/>
        <end position="223"/>
    </location>
</feature>
<dbReference type="KEGG" id="dhy:DESAM_20904"/>
<evidence type="ECO:0000256" key="8">
    <source>
        <dbReference type="SAM" id="Phobius"/>
    </source>
</evidence>
<accession>L0RCA0</accession>
<evidence type="ECO:0000256" key="1">
    <source>
        <dbReference type="ARBA" id="ARBA00004651"/>
    </source>
</evidence>
<feature type="transmembrane region" description="Helical" evidence="8">
    <location>
        <begin position="349"/>
        <end position="366"/>
    </location>
</feature>
<keyword evidence="11" id="KW-1185">Reference proteome</keyword>
<evidence type="ECO:0000256" key="6">
    <source>
        <dbReference type="ARBA" id="ARBA00022989"/>
    </source>
</evidence>
<protein>
    <recommendedName>
        <fullName evidence="9">Glycosyltransferase RgtA/B/C/D-like domain-containing protein</fullName>
    </recommendedName>
</protein>
<dbReference type="EMBL" id="FO203522">
    <property type="protein sequence ID" value="CCO23191.1"/>
    <property type="molecule type" value="Genomic_DNA"/>
</dbReference>
<feature type="transmembrane region" description="Helical" evidence="8">
    <location>
        <begin position="323"/>
        <end position="342"/>
    </location>
</feature>
<feature type="transmembrane region" description="Helical" evidence="8">
    <location>
        <begin position="114"/>
        <end position="131"/>
    </location>
</feature>
<dbReference type="InterPro" id="IPR050297">
    <property type="entry name" value="LipidA_mod_glycosyltrf_83"/>
</dbReference>
<feature type="transmembrane region" description="Helical" evidence="8">
    <location>
        <begin position="264"/>
        <end position="282"/>
    </location>
</feature>
<dbReference type="PANTHER" id="PTHR33908">
    <property type="entry name" value="MANNOSYLTRANSFERASE YKCB-RELATED"/>
    <property type="match status" value="1"/>
</dbReference>
<feature type="transmembrane region" description="Helical" evidence="8">
    <location>
        <begin position="291"/>
        <end position="311"/>
    </location>
</feature>
<keyword evidence="6 8" id="KW-1133">Transmembrane helix</keyword>
<name>L0RCA0_9BACT</name>
<dbReference type="InterPro" id="IPR038731">
    <property type="entry name" value="RgtA/B/C-like"/>
</dbReference>
<dbReference type="eggNOG" id="COG1807">
    <property type="taxonomic scope" value="Bacteria"/>
</dbReference>
<keyword evidence="7 8" id="KW-0472">Membrane</keyword>
<dbReference type="GO" id="GO:0016763">
    <property type="term" value="F:pentosyltransferase activity"/>
    <property type="evidence" value="ECO:0007669"/>
    <property type="project" value="TreeGrafter"/>
</dbReference>
<evidence type="ECO:0000256" key="7">
    <source>
        <dbReference type="ARBA" id="ARBA00023136"/>
    </source>
</evidence>
<dbReference type="GO" id="GO:0009103">
    <property type="term" value="P:lipopolysaccharide biosynthetic process"/>
    <property type="evidence" value="ECO:0007669"/>
    <property type="project" value="UniProtKB-ARBA"/>
</dbReference>
<proteinExistence type="predicted"/>
<dbReference type="AlphaFoldDB" id="L0RCA0"/>
<dbReference type="Pfam" id="PF13231">
    <property type="entry name" value="PMT_2"/>
    <property type="match status" value="1"/>
</dbReference>
<sequence>MIRTSDQNSFSEKTSEPLLVAGIFIFAIVVRLISLEYIEIGGDSLCVWENTVNLVNAGHYFEWNHHTMRWAINMPLYLILELFGTSSLNYYILPICYSALSAVLAYYVGKQLKGRRFGLFVAVLLVLYPKMTTMGSQLWPGLYEMTYLLGCTLALLIWRKNGGWQLLALAGVLAGCAWGSRLTSIYYGPGILALLVLGKRKFKPVFIFSAFFFLVLGLEWYYFYSDSGNILGRFGIITQTHVAQDELLVSTGQYLLNFLKMVKFRGLLPVVLAAAGVGIWLVRRGGDDEKCIAILFLGGLFFNVYMISSFSPLKLAAPVGSRYLTAAAPYMVIILLLGLDLWREKSPRAAAFFKWGLIIAFAAFTLKEVPAQHTLSRLQEDISNARTVSDSNIPVLMRYTAWTPNGIEKTVMELFGVEKQGRLKINEDTKMLKNARRMRIMLFGQSTDKEYKPESIDGYYYLYKGDRKSLAEFPLVGVSDYSRKGHKLVIVPAESLPQEILRGEK</sequence>
<dbReference type="Proteomes" id="UP000010808">
    <property type="component" value="Chromosome"/>
</dbReference>
<keyword evidence="2" id="KW-1003">Cell membrane</keyword>
<keyword evidence="4" id="KW-0808">Transferase</keyword>
<feature type="transmembrane region" description="Helical" evidence="8">
    <location>
        <begin position="164"/>
        <end position="197"/>
    </location>
</feature>
<comment type="subcellular location">
    <subcellularLocation>
        <location evidence="1">Cell membrane</location>
        <topology evidence="1">Multi-pass membrane protein</topology>
    </subcellularLocation>
</comment>
<keyword evidence="5 8" id="KW-0812">Transmembrane</keyword>
<feature type="transmembrane region" description="Helical" evidence="8">
    <location>
        <begin position="88"/>
        <end position="108"/>
    </location>
</feature>
<evidence type="ECO:0000259" key="9">
    <source>
        <dbReference type="Pfam" id="PF13231"/>
    </source>
</evidence>
<evidence type="ECO:0000256" key="3">
    <source>
        <dbReference type="ARBA" id="ARBA00022676"/>
    </source>
</evidence>
<evidence type="ECO:0000313" key="10">
    <source>
        <dbReference type="EMBL" id="CCO23191.1"/>
    </source>
</evidence>
<dbReference type="STRING" id="1121451.DESAM_20904"/>
<organism evidence="10 11">
    <name type="scientific">Maridesulfovibrio hydrothermalis AM13 = DSM 14728</name>
    <dbReference type="NCBI Taxonomy" id="1121451"/>
    <lineage>
        <taxon>Bacteria</taxon>
        <taxon>Pseudomonadati</taxon>
        <taxon>Thermodesulfobacteriota</taxon>
        <taxon>Desulfovibrionia</taxon>
        <taxon>Desulfovibrionales</taxon>
        <taxon>Desulfovibrionaceae</taxon>
        <taxon>Maridesulfovibrio</taxon>
    </lineage>
</organism>
<feature type="domain" description="Glycosyltransferase RgtA/B/C/D-like" evidence="9">
    <location>
        <begin position="78"/>
        <end position="212"/>
    </location>
</feature>
<dbReference type="OrthoDB" id="5451526at2"/>
<dbReference type="GO" id="GO:0005886">
    <property type="term" value="C:plasma membrane"/>
    <property type="evidence" value="ECO:0007669"/>
    <property type="project" value="UniProtKB-SubCell"/>
</dbReference>
<keyword evidence="3" id="KW-0328">Glycosyltransferase</keyword>
<evidence type="ECO:0000256" key="2">
    <source>
        <dbReference type="ARBA" id="ARBA00022475"/>
    </source>
</evidence>
<dbReference type="PANTHER" id="PTHR33908:SF11">
    <property type="entry name" value="MEMBRANE PROTEIN"/>
    <property type="match status" value="1"/>
</dbReference>
<feature type="transmembrane region" description="Helical" evidence="8">
    <location>
        <begin position="18"/>
        <end position="38"/>
    </location>
</feature>
<dbReference type="PATRIC" id="fig|1121451.3.peg.1173"/>
<dbReference type="RefSeq" id="WP_015335796.1">
    <property type="nucleotide sequence ID" value="NC_020055.1"/>
</dbReference>
<reference evidence="10 11" key="1">
    <citation type="submission" date="2012-10" db="EMBL/GenBank/DDBJ databases">
        <authorList>
            <person name="Genoscope - CEA"/>
        </authorList>
    </citation>
    <scope>NUCLEOTIDE SEQUENCE [LARGE SCALE GENOMIC DNA]</scope>
    <source>
        <strain evidence="11">AM13 / DSM 14728</strain>
    </source>
</reference>
<evidence type="ECO:0000256" key="5">
    <source>
        <dbReference type="ARBA" id="ARBA00022692"/>
    </source>
</evidence>